<reference evidence="10 11" key="1">
    <citation type="submission" date="2019-11" db="EMBL/GenBank/DDBJ databases">
        <title>The Phosphoenolpyruvate Phosphotransferase System Regulates Serratia proteamaculans 336X Biofilm Formation and Wheat Roots colonization.</title>
        <authorList>
            <person name="Liu F."/>
        </authorList>
    </citation>
    <scope>NUCLEOTIDE SEQUENCE [LARGE SCALE GENOMIC DNA]</scope>
    <source>
        <strain evidence="10 11">336X</strain>
    </source>
</reference>
<keyword evidence="8 9" id="KW-0472">Membrane</keyword>
<feature type="transmembrane region" description="Helical" evidence="9">
    <location>
        <begin position="191"/>
        <end position="212"/>
    </location>
</feature>
<comment type="similarity">
    <text evidence="2 9">Belongs to the branched chain amino acid transporter family.</text>
</comment>
<feature type="transmembrane region" description="Helical" evidence="9">
    <location>
        <begin position="83"/>
        <end position="103"/>
    </location>
</feature>
<comment type="subcellular location">
    <subcellularLocation>
        <location evidence="9">Cell inner membrane</location>
        <topology evidence="9">Multi-pass membrane protein</topology>
    </subcellularLocation>
    <subcellularLocation>
        <location evidence="1">Cell membrane</location>
        <topology evidence="1">Multi-pass membrane protein</topology>
    </subcellularLocation>
</comment>
<evidence type="ECO:0000313" key="10">
    <source>
        <dbReference type="EMBL" id="QGH62157.1"/>
    </source>
</evidence>
<dbReference type="Proteomes" id="UP000381260">
    <property type="component" value="Chromosome"/>
</dbReference>
<protein>
    <recommendedName>
        <fullName evidence="9">Branched-chain amino acid transport system carrier protein</fullName>
    </recommendedName>
</protein>
<evidence type="ECO:0000256" key="8">
    <source>
        <dbReference type="ARBA" id="ARBA00023136"/>
    </source>
</evidence>
<dbReference type="Pfam" id="PF05525">
    <property type="entry name" value="Branch_AA_trans"/>
    <property type="match status" value="1"/>
</dbReference>
<evidence type="ECO:0000256" key="7">
    <source>
        <dbReference type="ARBA" id="ARBA00022989"/>
    </source>
</evidence>
<sequence length="443" mass="46800">MTTRLSPKDIIALGFMTFALFVGAGNIIFPPMVGLQSGEHLWLAAAGFIVTAVVLPVIAVIALARVGGSISLLTAPIGRRAGLLLATLCYLALGPLFATPRTANVSFALGIAPFTGDGALQQFIYSLLFFTLAMIISLYPGRLLDNVGHILAPLKILALAALGVAALIWPAGAPNLASGSYQDAAFSTGFVQGYLTMDTLSALMFGSIIVDAARSRGVNDRGLLMRYTLWASLIAGIGLTLVYICMFKLGAGSGGLVADGQDGAAILHAYVQHTFGDLGSVFMAILMFIACLVTAVGMTCACADFFSRYLPLSYRSLVVLLAAFAMLVSNLGLANLIRVSIPVLTAIYPPCIALVLLSFNQSRWRSANRVFAPVIATSLLLGLADGIKASSFSGLLPTWFDQLPLADQGLVWLQPTLLVLLLAAVYDRLRAPGRWPEIKKTGQ</sequence>
<evidence type="ECO:0000256" key="9">
    <source>
        <dbReference type="RuleBase" id="RU362122"/>
    </source>
</evidence>
<gene>
    <name evidence="10" type="primary">brnQ</name>
    <name evidence="10" type="ORF">GHV41_15570</name>
</gene>
<evidence type="ECO:0000256" key="3">
    <source>
        <dbReference type="ARBA" id="ARBA00022448"/>
    </source>
</evidence>
<evidence type="ECO:0000256" key="1">
    <source>
        <dbReference type="ARBA" id="ARBA00004651"/>
    </source>
</evidence>
<accession>A0A5Q2V9J4</accession>
<feature type="transmembrane region" description="Helical" evidence="9">
    <location>
        <begin position="41"/>
        <end position="63"/>
    </location>
</feature>
<name>A0A5Q2V9J4_SERPR</name>
<keyword evidence="3 9" id="KW-0813">Transport</keyword>
<evidence type="ECO:0000313" key="11">
    <source>
        <dbReference type="Proteomes" id="UP000381260"/>
    </source>
</evidence>
<feature type="transmembrane region" description="Helical" evidence="9">
    <location>
        <begin position="339"/>
        <end position="358"/>
    </location>
</feature>
<feature type="transmembrane region" description="Helical" evidence="9">
    <location>
        <begin position="123"/>
        <end position="140"/>
    </location>
</feature>
<dbReference type="InterPro" id="IPR004685">
    <property type="entry name" value="Brnchd-chn_aa_trnsp_Livcs"/>
</dbReference>
<comment type="function">
    <text evidence="9">Component of the transport system for branched-chain amino acids.</text>
</comment>
<keyword evidence="7 9" id="KW-1133">Transmembrane helix</keyword>
<dbReference type="GO" id="GO:0015190">
    <property type="term" value="F:L-leucine transmembrane transporter activity"/>
    <property type="evidence" value="ECO:0007669"/>
    <property type="project" value="TreeGrafter"/>
</dbReference>
<feature type="transmembrane region" description="Helical" evidence="9">
    <location>
        <begin position="152"/>
        <end position="171"/>
    </location>
</feature>
<evidence type="ECO:0000256" key="4">
    <source>
        <dbReference type="ARBA" id="ARBA00022475"/>
    </source>
</evidence>
<dbReference type="GO" id="GO:0005886">
    <property type="term" value="C:plasma membrane"/>
    <property type="evidence" value="ECO:0007669"/>
    <property type="project" value="UniProtKB-SubCell"/>
</dbReference>
<evidence type="ECO:0000256" key="6">
    <source>
        <dbReference type="ARBA" id="ARBA00022970"/>
    </source>
</evidence>
<dbReference type="PANTHER" id="PTHR30588:SF0">
    <property type="entry name" value="BRANCHED-CHAIN AMINO ACID PERMEASE BRNQ"/>
    <property type="match status" value="1"/>
</dbReference>
<evidence type="ECO:0000256" key="2">
    <source>
        <dbReference type="ARBA" id="ARBA00008540"/>
    </source>
</evidence>
<feature type="transmembrane region" description="Helical" evidence="9">
    <location>
        <begin position="12"/>
        <end position="29"/>
    </location>
</feature>
<dbReference type="GO" id="GO:0005304">
    <property type="term" value="F:L-valine transmembrane transporter activity"/>
    <property type="evidence" value="ECO:0007669"/>
    <property type="project" value="TreeGrafter"/>
</dbReference>
<feature type="transmembrane region" description="Helical" evidence="9">
    <location>
        <begin position="409"/>
        <end position="426"/>
    </location>
</feature>
<dbReference type="EMBL" id="CP045913">
    <property type="protein sequence ID" value="QGH62157.1"/>
    <property type="molecule type" value="Genomic_DNA"/>
</dbReference>
<dbReference type="RefSeq" id="WP_153859162.1">
    <property type="nucleotide sequence ID" value="NZ_CP045913.1"/>
</dbReference>
<proteinExistence type="inferred from homology"/>
<dbReference type="PANTHER" id="PTHR30588">
    <property type="entry name" value="BRANCHED-CHAIN AMINO ACID TRANSPORT SYSTEM 2 CARRIER PROTEIN"/>
    <property type="match status" value="1"/>
</dbReference>
<dbReference type="GO" id="GO:0015188">
    <property type="term" value="F:L-isoleucine transmembrane transporter activity"/>
    <property type="evidence" value="ECO:0007669"/>
    <property type="project" value="TreeGrafter"/>
</dbReference>
<feature type="transmembrane region" description="Helical" evidence="9">
    <location>
        <begin position="224"/>
        <end position="244"/>
    </location>
</feature>
<keyword evidence="5 9" id="KW-0812">Transmembrane</keyword>
<keyword evidence="4" id="KW-1003">Cell membrane</keyword>
<keyword evidence="6 9" id="KW-0029">Amino-acid transport</keyword>
<feature type="transmembrane region" description="Helical" evidence="9">
    <location>
        <begin position="314"/>
        <end position="333"/>
    </location>
</feature>
<dbReference type="GO" id="GO:0015818">
    <property type="term" value="P:isoleucine transport"/>
    <property type="evidence" value="ECO:0007669"/>
    <property type="project" value="TreeGrafter"/>
</dbReference>
<feature type="transmembrane region" description="Helical" evidence="9">
    <location>
        <begin position="281"/>
        <end position="302"/>
    </location>
</feature>
<dbReference type="NCBIfam" id="TIGR00796">
    <property type="entry name" value="livcs"/>
    <property type="match status" value="1"/>
</dbReference>
<feature type="transmembrane region" description="Helical" evidence="9">
    <location>
        <begin position="370"/>
        <end position="389"/>
    </location>
</feature>
<dbReference type="GO" id="GO:0015820">
    <property type="term" value="P:L-leucine transport"/>
    <property type="evidence" value="ECO:0007669"/>
    <property type="project" value="TreeGrafter"/>
</dbReference>
<organism evidence="10 11">
    <name type="scientific">Serratia proteamaculans</name>
    <dbReference type="NCBI Taxonomy" id="28151"/>
    <lineage>
        <taxon>Bacteria</taxon>
        <taxon>Pseudomonadati</taxon>
        <taxon>Pseudomonadota</taxon>
        <taxon>Gammaproteobacteria</taxon>
        <taxon>Enterobacterales</taxon>
        <taxon>Yersiniaceae</taxon>
        <taxon>Serratia</taxon>
    </lineage>
</organism>
<evidence type="ECO:0000256" key="5">
    <source>
        <dbReference type="ARBA" id="ARBA00022692"/>
    </source>
</evidence>
<dbReference type="AlphaFoldDB" id="A0A5Q2V9J4"/>